<proteinExistence type="predicted"/>
<evidence type="ECO:0000313" key="2">
    <source>
        <dbReference type="Proteomes" id="UP000232164"/>
    </source>
</evidence>
<reference evidence="1 2" key="1">
    <citation type="submission" date="2017-11" db="EMBL/GenBank/DDBJ databases">
        <authorList>
            <person name="Han C.G."/>
        </authorList>
    </citation>
    <scope>NUCLEOTIDE SEQUENCE [LARGE SCALE GENOMIC DNA]</scope>
    <source>
        <strain evidence="1 2">HCNT1</strain>
    </source>
</reference>
<organism evidence="1 2">
    <name type="scientific">Rhizobium sullae</name>
    <name type="common">Rhizobium hedysari</name>
    <dbReference type="NCBI Taxonomy" id="50338"/>
    <lineage>
        <taxon>Bacteria</taxon>
        <taxon>Pseudomonadati</taxon>
        <taxon>Pseudomonadota</taxon>
        <taxon>Alphaproteobacteria</taxon>
        <taxon>Hyphomicrobiales</taxon>
        <taxon>Rhizobiaceae</taxon>
        <taxon>Rhizobium/Agrobacterium group</taxon>
        <taxon>Rhizobium</taxon>
    </lineage>
</organism>
<reference evidence="1 2" key="2">
    <citation type="submission" date="2017-12" db="EMBL/GenBank/DDBJ databases">
        <title>Genome sequence of Rhizobium sullae HCNT1 isolated from Sulla coronaria nodules and featuring peculiar denitrification phenotypes.</title>
        <authorList>
            <person name="De Diego-Diaz B."/>
            <person name="Treu L."/>
            <person name="Campanaro S."/>
            <person name="Da Silva Duarte V."/>
            <person name="Basaglia M."/>
            <person name="Favaro L."/>
            <person name="Casella S."/>
            <person name="Squartini A."/>
        </authorList>
    </citation>
    <scope>NUCLEOTIDE SEQUENCE [LARGE SCALE GENOMIC DNA]</scope>
    <source>
        <strain evidence="1 2">HCNT1</strain>
    </source>
</reference>
<dbReference type="AlphaFoldDB" id="A0A2N0D0L0"/>
<sequence length="77" mass="8539">MMTFKETMERTSESFDEQIARALSRSEVALLDRGATADELASFRAEYAVKFEQWKAACMAEIARGLADFGAPSGKLQ</sequence>
<accession>A0A2N0D0L0</accession>
<comment type="caution">
    <text evidence="1">The sequence shown here is derived from an EMBL/GenBank/DDBJ whole genome shotgun (WGS) entry which is preliminary data.</text>
</comment>
<evidence type="ECO:0000313" key="1">
    <source>
        <dbReference type="EMBL" id="PKA39656.1"/>
    </source>
</evidence>
<name>A0A2N0D0L0_RHISU</name>
<dbReference type="Proteomes" id="UP000232164">
    <property type="component" value="Unassembled WGS sequence"/>
</dbReference>
<gene>
    <name evidence="1" type="ORF">CWR43_30795</name>
</gene>
<dbReference type="EMBL" id="PIQN01000026">
    <property type="protein sequence ID" value="PKA39656.1"/>
    <property type="molecule type" value="Genomic_DNA"/>
</dbReference>
<protein>
    <submittedName>
        <fullName evidence="1">Uncharacterized protein</fullName>
    </submittedName>
</protein>
<dbReference type="RefSeq" id="WP_100772943.1">
    <property type="nucleotide sequence ID" value="NZ_PIQN01000026.1"/>
</dbReference>